<keyword evidence="4" id="KW-1003">Cell membrane</keyword>
<dbReference type="EMBL" id="JBHTCP010000047">
    <property type="protein sequence ID" value="MFC7372784.1"/>
    <property type="molecule type" value="Genomic_DNA"/>
</dbReference>
<keyword evidence="7 9" id="KW-0472">Membrane</keyword>
<sequence>MKHTMPYNWTYYDLNGERDLDRLRELTADNEGCSKWADHAARQKTNFLQIDQEENGQYVLRGSLIYTQNPKDQDEYKVAHFYLTEDKFITVNLELDTFTRTSKEHLLSLMEKVETAPEGFFIFLGEVLNHFLDGIDELETKLKQLQNDVQKNNHTNLLNMIYDRRIELINWSDLAIAVEDTRLAAKEAFLDKLTETDAYKRTQTRIDRTLTLVRNYRMDIDTLLNLEEVLSSHRGNEIMKTLTVFTVIFTPMMGFGAIWGMNFENMPELKWKLGYLYAMLLIGGSTIGVYIWLRMKGWTGDLLKGRKKTKHFD</sequence>
<organism evidence="10 11">
    <name type="scientific">Fictibacillus iocasae</name>
    <dbReference type="NCBI Taxonomy" id="2715437"/>
    <lineage>
        <taxon>Bacteria</taxon>
        <taxon>Bacillati</taxon>
        <taxon>Bacillota</taxon>
        <taxon>Bacilli</taxon>
        <taxon>Bacillales</taxon>
        <taxon>Fictibacillaceae</taxon>
        <taxon>Fictibacillus</taxon>
    </lineage>
</organism>
<dbReference type="Proteomes" id="UP001596549">
    <property type="component" value="Unassembled WGS sequence"/>
</dbReference>
<dbReference type="SUPFAM" id="SSF143865">
    <property type="entry name" value="CorA soluble domain-like"/>
    <property type="match status" value="1"/>
</dbReference>
<evidence type="ECO:0000256" key="4">
    <source>
        <dbReference type="ARBA" id="ARBA00022475"/>
    </source>
</evidence>
<keyword evidence="3" id="KW-0813">Transport</keyword>
<keyword evidence="11" id="KW-1185">Reference proteome</keyword>
<dbReference type="Pfam" id="PF01544">
    <property type="entry name" value="CorA"/>
    <property type="match status" value="1"/>
</dbReference>
<feature type="transmembrane region" description="Helical" evidence="9">
    <location>
        <begin position="242"/>
        <end position="261"/>
    </location>
</feature>
<accession>A0ABW2NQL7</accession>
<reference evidence="11" key="1">
    <citation type="journal article" date="2019" name="Int. J. Syst. Evol. Microbiol.">
        <title>The Global Catalogue of Microorganisms (GCM) 10K type strain sequencing project: providing services to taxonomists for standard genome sequencing and annotation.</title>
        <authorList>
            <consortium name="The Broad Institute Genomics Platform"/>
            <consortium name="The Broad Institute Genome Sequencing Center for Infectious Disease"/>
            <person name="Wu L."/>
            <person name="Ma J."/>
        </authorList>
    </citation>
    <scope>NUCLEOTIDE SEQUENCE [LARGE SCALE GENOMIC DNA]</scope>
    <source>
        <strain evidence="11">NBRC 106396</strain>
    </source>
</reference>
<comment type="similarity">
    <text evidence="2">Belongs to the CorA metal ion transporter (MIT) (TC 1.A.35) family.</text>
</comment>
<keyword evidence="5 9" id="KW-0812">Transmembrane</keyword>
<dbReference type="Gene3D" id="1.20.58.340">
    <property type="entry name" value="Magnesium transport protein CorA, transmembrane region"/>
    <property type="match status" value="2"/>
</dbReference>
<gene>
    <name evidence="10" type="ORF">ACFQPF_14040</name>
</gene>
<evidence type="ECO:0000256" key="2">
    <source>
        <dbReference type="ARBA" id="ARBA00009765"/>
    </source>
</evidence>
<dbReference type="InterPro" id="IPR002523">
    <property type="entry name" value="MgTranspt_CorA/ZnTranspt_ZntB"/>
</dbReference>
<protein>
    <submittedName>
        <fullName evidence="10">Magnesium transporter CorA family protein</fullName>
    </submittedName>
</protein>
<name>A0ABW2NQL7_9BACL</name>
<proteinExistence type="inferred from homology"/>
<comment type="caution">
    <text evidence="10">The sequence shown here is derived from an EMBL/GenBank/DDBJ whole genome shotgun (WGS) entry which is preliminary data.</text>
</comment>
<keyword evidence="8" id="KW-0175">Coiled coil</keyword>
<evidence type="ECO:0000256" key="3">
    <source>
        <dbReference type="ARBA" id="ARBA00022448"/>
    </source>
</evidence>
<dbReference type="PANTHER" id="PTHR46494">
    <property type="entry name" value="CORA FAMILY METAL ION TRANSPORTER (EUROFUNG)"/>
    <property type="match status" value="1"/>
</dbReference>
<dbReference type="InterPro" id="IPR045863">
    <property type="entry name" value="CorA_TM1_TM2"/>
</dbReference>
<evidence type="ECO:0000256" key="9">
    <source>
        <dbReference type="SAM" id="Phobius"/>
    </source>
</evidence>
<keyword evidence="6 9" id="KW-1133">Transmembrane helix</keyword>
<evidence type="ECO:0000256" key="1">
    <source>
        <dbReference type="ARBA" id="ARBA00004651"/>
    </source>
</evidence>
<dbReference type="SUPFAM" id="SSF144083">
    <property type="entry name" value="Magnesium transport protein CorA, transmembrane region"/>
    <property type="match status" value="1"/>
</dbReference>
<comment type="subcellular location">
    <subcellularLocation>
        <location evidence="1">Cell membrane</location>
        <topology evidence="1">Multi-pass membrane protein</topology>
    </subcellularLocation>
</comment>
<dbReference type="CDD" id="cd12821">
    <property type="entry name" value="EcCorA_ZntB-like"/>
    <property type="match status" value="1"/>
</dbReference>
<evidence type="ECO:0000256" key="7">
    <source>
        <dbReference type="ARBA" id="ARBA00023136"/>
    </source>
</evidence>
<evidence type="ECO:0000256" key="8">
    <source>
        <dbReference type="SAM" id="Coils"/>
    </source>
</evidence>
<evidence type="ECO:0000313" key="10">
    <source>
        <dbReference type="EMBL" id="MFC7372784.1"/>
    </source>
</evidence>
<evidence type="ECO:0000313" key="11">
    <source>
        <dbReference type="Proteomes" id="UP001596549"/>
    </source>
</evidence>
<feature type="transmembrane region" description="Helical" evidence="9">
    <location>
        <begin position="273"/>
        <end position="293"/>
    </location>
</feature>
<evidence type="ECO:0000256" key="5">
    <source>
        <dbReference type="ARBA" id="ARBA00022692"/>
    </source>
</evidence>
<dbReference type="PANTHER" id="PTHR46494:SF2">
    <property type="entry name" value="MAGNESIUM TRANSPORT PROTEIN CORA"/>
    <property type="match status" value="1"/>
</dbReference>
<feature type="coiled-coil region" evidence="8">
    <location>
        <begin position="128"/>
        <end position="155"/>
    </location>
</feature>
<dbReference type="InterPro" id="IPR045861">
    <property type="entry name" value="CorA_cytoplasmic_dom"/>
</dbReference>
<dbReference type="RefSeq" id="WP_379750350.1">
    <property type="nucleotide sequence ID" value="NZ_JBHTCP010000047.1"/>
</dbReference>
<evidence type="ECO:0000256" key="6">
    <source>
        <dbReference type="ARBA" id="ARBA00022989"/>
    </source>
</evidence>